<dbReference type="Pfam" id="PF02897">
    <property type="entry name" value="Peptidase_S9_N"/>
    <property type="match status" value="1"/>
</dbReference>
<accession>A0A0U5FA01</accession>
<feature type="chain" id="PRO_5006856728" description="Peptidase S9A N-terminal domain-containing protein" evidence="1">
    <location>
        <begin position="22"/>
        <end position="152"/>
    </location>
</feature>
<reference evidence="3 4" key="1">
    <citation type="submission" date="2014-09" db="EMBL/GenBank/DDBJ databases">
        <authorList>
            <person name="Regsiter A."/>
        </authorList>
    </citation>
    <scope>NUCLEOTIDE SEQUENCE [LARGE SCALE GENOMIC DNA]</scope>
</reference>
<evidence type="ECO:0000313" key="4">
    <source>
        <dbReference type="Proteomes" id="UP000052230"/>
    </source>
</evidence>
<dbReference type="Proteomes" id="UP000052230">
    <property type="component" value="Unassembled WGS sequence"/>
</dbReference>
<name>A0A0U5FA01_XANCI</name>
<sequence length="152" mass="16540">MPKFASICLVAGLITAGAVSAEEPPVSNDPYAWLEDVTGAKPLDWVKTQNAKTEARLASTQAFKQMETSIREVLDSDAKIPGVQKIGAFYYNFWKDKQHERGLCGGAPRWTSTARPRPSGKRCWTWMCSTRPKAKTGCGTVPTACARTTSAA</sequence>
<dbReference type="AlphaFoldDB" id="A0A0U5FA01"/>
<organism evidence="3 4">
    <name type="scientific">Xanthomonas citri pv. citri</name>
    <dbReference type="NCBI Taxonomy" id="611301"/>
    <lineage>
        <taxon>Bacteria</taxon>
        <taxon>Pseudomonadati</taxon>
        <taxon>Pseudomonadota</taxon>
        <taxon>Gammaproteobacteria</taxon>
        <taxon>Lysobacterales</taxon>
        <taxon>Lysobacteraceae</taxon>
        <taxon>Xanthomonas</taxon>
    </lineage>
</organism>
<evidence type="ECO:0000313" key="3">
    <source>
        <dbReference type="EMBL" id="CEG14372.1"/>
    </source>
</evidence>
<evidence type="ECO:0000259" key="2">
    <source>
        <dbReference type="Pfam" id="PF02897"/>
    </source>
</evidence>
<proteinExistence type="predicted"/>
<feature type="domain" description="Peptidase S9A N-terminal" evidence="2">
    <location>
        <begin position="25"/>
        <end position="101"/>
    </location>
</feature>
<comment type="caution">
    <text evidence="3">The sequence shown here is derived from an EMBL/GenBank/DDBJ whole genome shotgun (WGS) entry which is preliminary data.</text>
</comment>
<keyword evidence="1" id="KW-0732">Signal</keyword>
<protein>
    <recommendedName>
        <fullName evidence="2">Peptidase S9A N-terminal domain-containing protein</fullName>
    </recommendedName>
</protein>
<dbReference type="Gene3D" id="3.40.50.1820">
    <property type="entry name" value="alpha/beta hydrolase"/>
    <property type="match status" value="1"/>
</dbReference>
<keyword evidence="4" id="KW-1185">Reference proteome</keyword>
<dbReference type="SUPFAM" id="SSF50993">
    <property type="entry name" value="Peptidase/esterase 'gauge' domain"/>
    <property type="match status" value="1"/>
</dbReference>
<dbReference type="EMBL" id="CCXZ01000013">
    <property type="protein sequence ID" value="CEG14372.1"/>
    <property type="molecule type" value="Genomic_DNA"/>
</dbReference>
<dbReference type="Gene3D" id="2.130.10.120">
    <property type="entry name" value="Prolyl oligopeptidase, N-terminal domain"/>
    <property type="match status" value="1"/>
</dbReference>
<evidence type="ECO:0000256" key="1">
    <source>
        <dbReference type="SAM" id="SignalP"/>
    </source>
</evidence>
<dbReference type="GO" id="GO:0004252">
    <property type="term" value="F:serine-type endopeptidase activity"/>
    <property type="evidence" value="ECO:0007669"/>
    <property type="project" value="InterPro"/>
</dbReference>
<gene>
    <name evidence="3" type="ORF">XAC3562_110057</name>
</gene>
<dbReference type="InterPro" id="IPR023302">
    <property type="entry name" value="Pept_S9A_N"/>
</dbReference>
<feature type="signal peptide" evidence="1">
    <location>
        <begin position="1"/>
        <end position="21"/>
    </location>
</feature>
<dbReference type="InterPro" id="IPR029058">
    <property type="entry name" value="AB_hydrolase_fold"/>
</dbReference>